<reference evidence="2" key="1">
    <citation type="journal article" date="2014" name="Int. J. Syst. Evol. Microbiol.">
        <title>Complete genome sequence of Corynebacterium casei LMG S-19264T (=DSM 44701T), isolated from a smear-ripened cheese.</title>
        <authorList>
            <consortium name="US DOE Joint Genome Institute (JGI-PGF)"/>
            <person name="Walter F."/>
            <person name="Albersmeier A."/>
            <person name="Kalinowski J."/>
            <person name="Ruckert C."/>
        </authorList>
    </citation>
    <scope>NUCLEOTIDE SEQUENCE</scope>
    <source>
        <strain evidence="2">JCM 13064</strain>
    </source>
</reference>
<proteinExistence type="predicted"/>
<protein>
    <recommendedName>
        <fullName evidence="1">Ribbon-helix-helix protein CopG domain-containing protein</fullName>
    </recommendedName>
</protein>
<dbReference type="CDD" id="cd21631">
    <property type="entry name" value="RHH_CopG_NikR-like"/>
    <property type="match status" value="1"/>
</dbReference>
<feature type="domain" description="Ribbon-helix-helix protein CopG" evidence="1">
    <location>
        <begin position="6"/>
        <end position="43"/>
    </location>
</feature>
<dbReference type="InterPro" id="IPR010985">
    <property type="entry name" value="Ribbon_hlx_hlx"/>
</dbReference>
<evidence type="ECO:0000313" key="3">
    <source>
        <dbReference type="Proteomes" id="UP000645217"/>
    </source>
</evidence>
<organism evidence="2 3">
    <name type="scientific">Sphaerisporangium melleum</name>
    <dbReference type="NCBI Taxonomy" id="321316"/>
    <lineage>
        <taxon>Bacteria</taxon>
        <taxon>Bacillati</taxon>
        <taxon>Actinomycetota</taxon>
        <taxon>Actinomycetes</taxon>
        <taxon>Streptosporangiales</taxon>
        <taxon>Streptosporangiaceae</taxon>
        <taxon>Sphaerisporangium</taxon>
    </lineage>
</organism>
<evidence type="ECO:0000259" key="1">
    <source>
        <dbReference type="Pfam" id="PF01402"/>
    </source>
</evidence>
<dbReference type="Proteomes" id="UP000645217">
    <property type="component" value="Unassembled WGS sequence"/>
</dbReference>
<dbReference type="SUPFAM" id="SSF47598">
    <property type="entry name" value="Ribbon-helix-helix"/>
    <property type="match status" value="1"/>
</dbReference>
<name>A0A917VF61_9ACTN</name>
<dbReference type="AlphaFoldDB" id="A0A917VF61"/>
<evidence type="ECO:0000313" key="2">
    <source>
        <dbReference type="EMBL" id="GGK69553.1"/>
    </source>
</evidence>
<dbReference type="InterPro" id="IPR002145">
    <property type="entry name" value="CopG"/>
</dbReference>
<comment type="caution">
    <text evidence="2">The sequence shown here is derived from an EMBL/GenBank/DDBJ whole genome shotgun (WGS) entry which is preliminary data.</text>
</comment>
<dbReference type="GO" id="GO:0006355">
    <property type="term" value="P:regulation of DNA-templated transcription"/>
    <property type="evidence" value="ECO:0007669"/>
    <property type="project" value="InterPro"/>
</dbReference>
<reference evidence="2" key="2">
    <citation type="submission" date="2020-09" db="EMBL/GenBank/DDBJ databases">
        <authorList>
            <person name="Sun Q."/>
            <person name="Ohkuma M."/>
        </authorList>
    </citation>
    <scope>NUCLEOTIDE SEQUENCE</scope>
    <source>
        <strain evidence="2">JCM 13064</strain>
    </source>
</reference>
<keyword evidence="3" id="KW-1185">Reference proteome</keyword>
<dbReference type="Pfam" id="PF01402">
    <property type="entry name" value="RHH_1"/>
    <property type="match status" value="1"/>
</dbReference>
<dbReference type="EMBL" id="BMNT01000004">
    <property type="protein sequence ID" value="GGK69553.1"/>
    <property type="molecule type" value="Genomic_DNA"/>
</dbReference>
<accession>A0A917VF61</accession>
<sequence>MLPDMKRTTVELSDDLDARVRHEAERRGMTVSAWTREAIEAHLSDQGRRRCLTIGAGQSGEDAVAARIHDMLGREWSDRSQKAP</sequence>
<gene>
    <name evidence="2" type="ORF">GCM10007964_10710</name>
</gene>